<dbReference type="EMBL" id="JAFIMR010000002">
    <property type="protein sequence ID" value="KAI1880990.1"/>
    <property type="molecule type" value="Genomic_DNA"/>
</dbReference>
<reference evidence="13" key="1">
    <citation type="submission" date="2021-03" db="EMBL/GenBank/DDBJ databases">
        <title>Revisited historic fungal species revealed as producer of novel bioactive compounds through whole genome sequencing and comparative genomics.</title>
        <authorList>
            <person name="Vignolle G.A."/>
            <person name="Hochenegger N."/>
            <person name="Mach R.L."/>
            <person name="Mach-Aigner A.R."/>
            <person name="Javad Rahimi M."/>
            <person name="Salim K.A."/>
            <person name="Chan C.M."/>
            <person name="Lim L.B.L."/>
            <person name="Cai F."/>
            <person name="Druzhinina I.S."/>
            <person name="U'Ren J.M."/>
            <person name="Derntl C."/>
        </authorList>
    </citation>
    <scope>NUCLEOTIDE SEQUENCE</scope>
    <source>
        <strain evidence="13">TUCIM 5799</strain>
    </source>
</reference>
<evidence type="ECO:0000256" key="6">
    <source>
        <dbReference type="ARBA" id="ARBA00022816"/>
    </source>
</evidence>
<comment type="subcellular location">
    <subcellularLocation>
        <location evidence="1">Nucleus</location>
        <location evidence="1">Nuclear pore complex</location>
    </subcellularLocation>
</comment>
<dbReference type="InterPro" id="IPR036903">
    <property type="entry name" value="Nup98_auto-Pept-S59_dom_sf"/>
</dbReference>
<evidence type="ECO:0000256" key="11">
    <source>
        <dbReference type="SAM" id="MobiDB-lite"/>
    </source>
</evidence>
<gene>
    <name evidence="13" type="ORF">JX265_001230</name>
</gene>
<dbReference type="FunFam" id="3.30.1610.10:FF:000003">
    <property type="entry name" value="Nucleoporin SONB, putative"/>
    <property type="match status" value="1"/>
</dbReference>
<evidence type="ECO:0000313" key="13">
    <source>
        <dbReference type="EMBL" id="KAI1880990.1"/>
    </source>
</evidence>
<dbReference type="InterPro" id="IPR007230">
    <property type="entry name" value="Nup98_auto-Pept-S59_dom"/>
</dbReference>
<dbReference type="PANTHER" id="PTHR23198">
    <property type="entry name" value="NUCLEOPORIN"/>
    <property type="match status" value="1"/>
</dbReference>
<feature type="compositionally biased region" description="Polar residues" evidence="11">
    <location>
        <begin position="667"/>
        <end position="676"/>
    </location>
</feature>
<evidence type="ECO:0000256" key="9">
    <source>
        <dbReference type="ARBA" id="ARBA00023132"/>
    </source>
</evidence>
<dbReference type="Pfam" id="PF12110">
    <property type="entry name" value="Nup96"/>
    <property type="match status" value="1"/>
</dbReference>
<feature type="compositionally biased region" description="Low complexity" evidence="11">
    <location>
        <begin position="567"/>
        <end position="576"/>
    </location>
</feature>
<dbReference type="GO" id="GO:0003723">
    <property type="term" value="F:RNA binding"/>
    <property type="evidence" value="ECO:0007669"/>
    <property type="project" value="TreeGrafter"/>
</dbReference>
<keyword evidence="5" id="KW-0068">Autocatalytic cleavage</keyword>
<feature type="compositionally biased region" description="Polar residues" evidence="11">
    <location>
        <begin position="475"/>
        <end position="491"/>
    </location>
</feature>
<evidence type="ECO:0000256" key="3">
    <source>
        <dbReference type="ARBA" id="ARBA00022448"/>
    </source>
</evidence>
<dbReference type="Gene3D" id="1.10.10.2360">
    <property type="match status" value="1"/>
</dbReference>
<feature type="region of interest" description="Disordered" evidence="11">
    <location>
        <begin position="1168"/>
        <end position="1189"/>
    </location>
</feature>
<dbReference type="GO" id="GO:0008139">
    <property type="term" value="F:nuclear localization sequence binding"/>
    <property type="evidence" value="ECO:0007669"/>
    <property type="project" value="TreeGrafter"/>
</dbReference>
<dbReference type="InterPro" id="IPR021967">
    <property type="entry name" value="Nup98_C"/>
</dbReference>
<keyword evidence="6" id="KW-0509">mRNA transport</keyword>
<keyword evidence="7" id="KW-0653">Protein transport</keyword>
<keyword evidence="4" id="KW-0677">Repeat</keyword>
<dbReference type="GO" id="GO:0051028">
    <property type="term" value="P:mRNA transport"/>
    <property type="evidence" value="ECO:0007669"/>
    <property type="project" value="UniProtKB-KW"/>
</dbReference>
<keyword evidence="8" id="KW-0811">Translocation</keyword>
<accession>A0A9Q0AUZ6</accession>
<evidence type="ECO:0000256" key="10">
    <source>
        <dbReference type="ARBA" id="ARBA00023242"/>
    </source>
</evidence>
<feature type="domain" description="Peptidase S59" evidence="12">
    <location>
        <begin position="918"/>
        <end position="1054"/>
    </location>
</feature>
<dbReference type="GO" id="GO:0006405">
    <property type="term" value="P:RNA export from nucleus"/>
    <property type="evidence" value="ECO:0007669"/>
    <property type="project" value="TreeGrafter"/>
</dbReference>
<feature type="region of interest" description="Disordered" evidence="11">
    <location>
        <begin position="727"/>
        <end position="751"/>
    </location>
</feature>
<dbReference type="GO" id="GO:0017056">
    <property type="term" value="F:structural constituent of nuclear pore"/>
    <property type="evidence" value="ECO:0007669"/>
    <property type="project" value="InterPro"/>
</dbReference>
<feature type="region of interest" description="Disordered" evidence="11">
    <location>
        <begin position="1063"/>
        <end position="1121"/>
    </location>
</feature>
<feature type="compositionally biased region" description="Polar residues" evidence="11">
    <location>
        <begin position="727"/>
        <end position="742"/>
    </location>
</feature>
<evidence type="ECO:0000256" key="8">
    <source>
        <dbReference type="ARBA" id="ARBA00023010"/>
    </source>
</evidence>
<feature type="compositionally biased region" description="Polar residues" evidence="11">
    <location>
        <begin position="642"/>
        <end position="658"/>
    </location>
</feature>
<dbReference type="Pfam" id="PF13634">
    <property type="entry name" value="Nucleoporin_FG"/>
    <property type="match status" value="4"/>
</dbReference>
<comment type="caution">
    <text evidence="13">The sequence shown here is derived from an EMBL/GenBank/DDBJ whole genome shotgun (WGS) entry which is preliminary data.</text>
</comment>
<proteinExistence type="inferred from homology"/>
<evidence type="ECO:0000256" key="4">
    <source>
        <dbReference type="ARBA" id="ARBA00022737"/>
    </source>
</evidence>
<feature type="region of interest" description="Disordered" evidence="11">
    <location>
        <begin position="808"/>
        <end position="884"/>
    </location>
</feature>
<dbReference type="PANTHER" id="PTHR23198:SF6">
    <property type="entry name" value="NUCLEAR PORE COMPLEX PROTEIN NUP98-NUP96"/>
    <property type="match status" value="1"/>
</dbReference>
<dbReference type="Proteomes" id="UP000829685">
    <property type="component" value="Unassembled WGS sequence"/>
</dbReference>
<feature type="compositionally biased region" description="Low complexity" evidence="11">
    <location>
        <begin position="392"/>
        <end position="405"/>
    </location>
</feature>
<dbReference type="GO" id="GO:0044614">
    <property type="term" value="C:nuclear pore cytoplasmic filaments"/>
    <property type="evidence" value="ECO:0007669"/>
    <property type="project" value="TreeGrafter"/>
</dbReference>
<feature type="region of interest" description="Disordered" evidence="11">
    <location>
        <begin position="469"/>
        <end position="511"/>
    </location>
</feature>
<dbReference type="Pfam" id="PF04096">
    <property type="entry name" value="Nucleoporin2"/>
    <property type="match status" value="1"/>
</dbReference>
<evidence type="ECO:0000256" key="7">
    <source>
        <dbReference type="ARBA" id="ARBA00022927"/>
    </source>
</evidence>
<name>A0A9Q0AUZ6_9PEZI</name>
<dbReference type="GO" id="GO:0000973">
    <property type="term" value="P:post-transcriptional tethering of RNA polymerase II gene DNA at nuclear periphery"/>
    <property type="evidence" value="ECO:0007669"/>
    <property type="project" value="TreeGrafter"/>
</dbReference>
<evidence type="ECO:0000259" key="12">
    <source>
        <dbReference type="PROSITE" id="PS51434"/>
    </source>
</evidence>
<evidence type="ECO:0000313" key="14">
    <source>
        <dbReference type="Proteomes" id="UP000829685"/>
    </source>
</evidence>
<dbReference type="Gene3D" id="1.25.40.690">
    <property type="match status" value="1"/>
</dbReference>
<feature type="compositionally biased region" description="Polar residues" evidence="11">
    <location>
        <begin position="867"/>
        <end position="884"/>
    </location>
</feature>
<evidence type="ECO:0000256" key="1">
    <source>
        <dbReference type="ARBA" id="ARBA00004567"/>
    </source>
</evidence>
<protein>
    <recommendedName>
        <fullName evidence="12">Peptidase S59 domain-containing protein</fullName>
    </recommendedName>
</protein>
<feature type="region of interest" description="Disordered" evidence="11">
    <location>
        <begin position="565"/>
        <end position="695"/>
    </location>
</feature>
<evidence type="ECO:0000256" key="5">
    <source>
        <dbReference type="ARBA" id="ARBA00022813"/>
    </source>
</evidence>
<comment type="similarity">
    <text evidence="2">Belongs to the nucleoporin GLFG family.</text>
</comment>
<dbReference type="SUPFAM" id="SSF82215">
    <property type="entry name" value="C-terminal autoproteolytic domain of nucleoporin nup98"/>
    <property type="match status" value="1"/>
</dbReference>
<feature type="compositionally biased region" description="Basic and acidic residues" evidence="11">
    <location>
        <begin position="1171"/>
        <end position="1180"/>
    </location>
</feature>
<dbReference type="FunFam" id="1.25.40.690:FF:000003">
    <property type="entry name" value="Nucleoporin SONB, putative"/>
    <property type="match status" value="1"/>
</dbReference>
<feature type="region of interest" description="Disordered" evidence="11">
    <location>
        <begin position="380"/>
        <end position="429"/>
    </location>
</feature>
<organism evidence="13 14">
    <name type="scientific">Neoarthrinium moseri</name>
    <dbReference type="NCBI Taxonomy" id="1658444"/>
    <lineage>
        <taxon>Eukaryota</taxon>
        <taxon>Fungi</taxon>
        <taxon>Dikarya</taxon>
        <taxon>Ascomycota</taxon>
        <taxon>Pezizomycotina</taxon>
        <taxon>Sordariomycetes</taxon>
        <taxon>Xylariomycetidae</taxon>
        <taxon>Amphisphaeriales</taxon>
        <taxon>Apiosporaceae</taxon>
        <taxon>Neoarthrinium</taxon>
    </lineage>
</organism>
<keyword evidence="3" id="KW-0813">Transport</keyword>
<dbReference type="GO" id="GO:0034398">
    <property type="term" value="P:telomere tethering at nuclear periphery"/>
    <property type="evidence" value="ECO:0007669"/>
    <property type="project" value="TreeGrafter"/>
</dbReference>
<dbReference type="InterPro" id="IPR025574">
    <property type="entry name" value="Nucleoporin_FG_rpt"/>
</dbReference>
<dbReference type="InterPro" id="IPR037665">
    <property type="entry name" value="Nucleoporin_S59-like"/>
</dbReference>
<feature type="compositionally biased region" description="Low complexity" evidence="11">
    <location>
        <begin position="413"/>
        <end position="429"/>
    </location>
</feature>
<dbReference type="PROSITE" id="PS51434">
    <property type="entry name" value="NUP_C"/>
    <property type="match status" value="1"/>
</dbReference>
<sequence length="1961" mass="204850">MSFGSGGFGGFGSNTSNTNTGTGFGGFGSNTNTTNTGGFGSTNNNAFGAANTTGGGLFGGSSNTGGGFGSTTGGFGSNTSGGFGAAAAKPAFGAAPSTGGGLFGSSAPAASTGGGFGGFGSTNNASTTSAFGSNSGSGGLFGSQTANKPAFGSTTGATGGGLFGAPAGNTTNAFGSGGAFGNAPASTALGGPVGDAPGTATTAFTPTVEKESATSLAQNSFQNILFQEPYKKFSSEELRLADYAQNRRYGGGAAGPGFGGSFGGGFGTTNTNTTSGFGANTNTGGGGLFGSNTNTNTNTGSGFGATSTTNNAFGSTSGGGLFGNKPATGGSMFGGGAAAPAAPASGGLFGNSGTSGFGSNTNTTGGFGANTNATGGGLFGAPNNAATQQKSGFSFGNTNNTANTGSTGGGLFGNNTAQQTTGTGFGSTNTSGGGLFGNAQSNTNTGGGGLFGNNAAAASNTGGGFGSGGAFGGAQQNTQSGGLFGNQNQQKPAGGLFGNTNTGSTGGGLFGGSTTQTASAFGANNQQSSGGLFGNKPAGATGGGLFGGNTAAQNTNTGGGLFGGLGNNQAGAQQTQSGGGMFGGMNNSAQKPGGLFGASTQSAGGGLFGGQNNTQQGGLFGGSTNQQQQQNNAMGSSLFGGSMNNQSTPQALTASVNDPSAYGTGSLFGNLSTANNDPGPLATPLSSKKQTRRPSVLPMYKLNPASASRFATPVKRGFGFSYSTYGTPNSPSSVASTPGTTMSHSLLGGGSLGRSLGKSISTSNLRRSFNVEDSLLAPGAFSASSGSRLGGSNVKKLVINRELRSDLFSTPTKEKQSPDDTPNGSRKLSKRVSFEQQPGETPKAIDGPNGSAHTTPSAKELGYIRPAQTNGVNGSKTDVTSTPEVEQVRGNELAIVHEEEVSTPAVSNSSVSAADKALGEYWMKPSKEEIQSMNRVQRSKVQDFTVGRSNSGWVKFKVPVDLTNIDLDNLYETIVALDVRSCTVYPVQAKKPPVGKGLNVPSLINLENSWPRALKRGKAPAMKKHIERLKRIENTHFENYNEETGEWTFSVDHFTRYGLDYDDEDEDETEADPAANTLASGGRSHESTSPSPSAHPDFDQDEDTFDFRHSRPALPGAFDGDVAYDEEDVPEMAEVNIQRSSFLANRSAGSTSKALVPVAQDDLDDEYAMSESHDTSDDFGQHPAAEQDDDSFAASQMELVTETPAGIMRARMRAIKGSATPAKVTVTAGDDWMDMLQKTISPRKRDRTHLKSLREADAFRTKSNLQLPSPTKKRVVPDSRGFATSIDLMKSIFDQAKPSVERSQPTWPYKRMTKTLDENDLDDKDRAWHDALRPTWGPSGTLVFAATPQETPFGRTGRIAEKNGLMTVMKGAIVSESQDIRIAKFTNEMSAKAIRAHINQSDFYIEDGVPTVQGPRVSLKDFATDSGHKNPAADHEKLVWELASTLFDNIKVPAELQNDADATEKVRREALCRFWEGMVESESNKGIAMAGSSEEKALAALAGHRVAEACKHLLDGKNFRLATLISLIGTGDDIKRDIRDQIKEWQAANVLSEFSEPIRALYELLSGNVCVCEGNKSGPLENRMESFVISRKFGMNWKQAFGLRLWYGSLTEDIIADAVEKFRGDFEQDREQRPLSWFIEEGIGSIWNDPKEMEREDLLWGLLELYANPDADLESVLRPENSQLSPLDYRLSWQLGQALTATGRVTFGKNATEKADAATISFAAQLTNEGSWLDATFVLLHLTDADARTQAIQEHLCRHAGLIGDEQSDGFRKLTEKLKIPAKWIWHARALYMRSVKKDAAAEVQCLLRAESYNEAHRTFIKEVAPVAVIERDFDALADLLQQFAGRQSQVPGWNLGGEVYKAFLQLVGFQQRHEPCPPALVSGLLEGLPAMHGNTPEAGITEYAALTDMAAVVAKVVGDLAKKGEMDHQRILKLPLTEDVLLRHSRDLAWSHYHAVMAGH</sequence>
<keyword evidence="14" id="KW-1185">Reference proteome</keyword>
<dbReference type="GO" id="GO:0006606">
    <property type="term" value="P:protein import into nucleus"/>
    <property type="evidence" value="ECO:0007669"/>
    <property type="project" value="TreeGrafter"/>
</dbReference>
<dbReference type="Gene3D" id="3.30.1610.10">
    <property type="entry name" value="Peptidase S59, nucleoporin"/>
    <property type="match status" value="1"/>
</dbReference>
<keyword evidence="9" id="KW-0906">Nuclear pore complex</keyword>
<evidence type="ECO:0000256" key="2">
    <source>
        <dbReference type="ARBA" id="ARBA00008926"/>
    </source>
</evidence>
<keyword evidence="10" id="KW-0539">Nucleus</keyword>